<sequence>MPAKVDSERGQETAVSCFEKNECSWHEYGVVLRSSRRRLMTTVSNSQYLRDQNSADPPDERLADTSSTPYKGYLSIKLLV</sequence>
<dbReference type="EMBL" id="CAJVPJ010002455">
    <property type="protein sequence ID" value="CAG8621746.1"/>
    <property type="molecule type" value="Genomic_DNA"/>
</dbReference>
<feature type="compositionally biased region" description="Polar residues" evidence="1">
    <location>
        <begin position="44"/>
        <end position="55"/>
    </location>
</feature>
<protein>
    <submittedName>
        <fullName evidence="2">3775_t:CDS:1</fullName>
    </submittedName>
</protein>
<evidence type="ECO:0000313" key="2">
    <source>
        <dbReference type="EMBL" id="CAG8621746.1"/>
    </source>
</evidence>
<evidence type="ECO:0000256" key="1">
    <source>
        <dbReference type="SAM" id="MobiDB-lite"/>
    </source>
</evidence>
<keyword evidence="3" id="KW-1185">Reference proteome</keyword>
<comment type="caution">
    <text evidence="2">The sequence shown here is derived from an EMBL/GenBank/DDBJ whole genome shotgun (WGS) entry which is preliminary data.</text>
</comment>
<proteinExistence type="predicted"/>
<name>A0A9N9GQ38_9GLOM</name>
<gene>
    <name evidence="2" type="ORF">POCULU_LOCUS8454</name>
</gene>
<reference evidence="2" key="1">
    <citation type="submission" date="2021-06" db="EMBL/GenBank/DDBJ databases">
        <authorList>
            <person name="Kallberg Y."/>
            <person name="Tangrot J."/>
            <person name="Rosling A."/>
        </authorList>
    </citation>
    <scope>NUCLEOTIDE SEQUENCE</scope>
    <source>
        <strain evidence="2">IA702</strain>
    </source>
</reference>
<dbReference type="Proteomes" id="UP000789572">
    <property type="component" value="Unassembled WGS sequence"/>
</dbReference>
<feature type="region of interest" description="Disordered" evidence="1">
    <location>
        <begin position="44"/>
        <end position="67"/>
    </location>
</feature>
<feature type="non-terminal residue" evidence="2">
    <location>
        <position position="80"/>
    </location>
</feature>
<organism evidence="2 3">
    <name type="scientific">Paraglomus occultum</name>
    <dbReference type="NCBI Taxonomy" id="144539"/>
    <lineage>
        <taxon>Eukaryota</taxon>
        <taxon>Fungi</taxon>
        <taxon>Fungi incertae sedis</taxon>
        <taxon>Mucoromycota</taxon>
        <taxon>Glomeromycotina</taxon>
        <taxon>Glomeromycetes</taxon>
        <taxon>Paraglomerales</taxon>
        <taxon>Paraglomeraceae</taxon>
        <taxon>Paraglomus</taxon>
    </lineage>
</organism>
<evidence type="ECO:0000313" key="3">
    <source>
        <dbReference type="Proteomes" id="UP000789572"/>
    </source>
</evidence>
<dbReference type="AlphaFoldDB" id="A0A9N9GQ38"/>
<accession>A0A9N9GQ38</accession>